<feature type="domain" description="DOCKER" evidence="3">
    <location>
        <begin position="1411"/>
        <end position="1825"/>
    </location>
</feature>
<dbReference type="InterPro" id="IPR046773">
    <property type="entry name" value="DOCKER_Lobe_C"/>
</dbReference>
<evidence type="ECO:0000313" key="5">
    <source>
        <dbReference type="Proteomes" id="UP001162087"/>
    </source>
</evidence>
<dbReference type="PANTHER" id="PTHR45653:SF10">
    <property type="entry name" value="MYOBLAST CITY, ISOFORM B"/>
    <property type="match status" value="1"/>
</dbReference>
<dbReference type="InterPro" id="IPR043162">
    <property type="entry name" value="DOCK_C_lobe_C"/>
</dbReference>
<evidence type="ECO:0000259" key="3">
    <source>
        <dbReference type="PROSITE" id="PS51651"/>
    </source>
</evidence>
<dbReference type="Gene3D" id="1.25.40.410">
    <property type="match status" value="1"/>
</dbReference>
<keyword evidence="5" id="KW-1185">Reference proteome</keyword>
<dbReference type="InterPro" id="IPR043161">
    <property type="entry name" value="DOCK_C_lobe_A"/>
</dbReference>
<accession>A0AA35J4V8</accession>
<evidence type="ECO:0000256" key="2">
    <source>
        <dbReference type="SAM" id="MobiDB-lite"/>
    </source>
</evidence>
<protein>
    <recommendedName>
        <fullName evidence="3">DOCKER domain-containing protein</fullName>
    </recommendedName>
</protein>
<organism evidence="4 5">
    <name type="scientific">Saccharomyces kudriavzevii (strain ATCC MYA-4449 / AS 2.2408 / CBS 8840 / NBRC 1802 / NCYC 2889)</name>
    <name type="common">Yeast</name>
    <dbReference type="NCBI Taxonomy" id="226230"/>
    <lineage>
        <taxon>Eukaryota</taxon>
        <taxon>Fungi</taxon>
        <taxon>Dikarya</taxon>
        <taxon>Ascomycota</taxon>
        <taxon>Saccharomycotina</taxon>
        <taxon>Saccharomycetes</taxon>
        <taxon>Saccharomycetales</taxon>
        <taxon>Saccharomycetaceae</taxon>
        <taxon>Saccharomyces</taxon>
    </lineage>
</organism>
<dbReference type="CDD" id="cd11684">
    <property type="entry name" value="DHR2_DOCK"/>
    <property type="match status" value="1"/>
</dbReference>
<dbReference type="GO" id="GO:0007264">
    <property type="term" value="P:small GTPase-mediated signal transduction"/>
    <property type="evidence" value="ECO:0007669"/>
    <property type="project" value="InterPro"/>
</dbReference>
<feature type="compositionally biased region" description="Polar residues" evidence="2">
    <location>
        <begin position="1899"/>
        <end position="1922"/>
    </location>
</feature>
<dbReference type="EMBL" id="OX365907">
    <property type="protein sequence ID" value="CAI4047115.1"/>
    <property type="molecule type" value="Genomic_DNA"/>
</dbReference>
<dbReference type="Proteomes" id="UP001162087">
    <property type="component" value="Chromosome 12"/>
</dbReference>
<sequence length="1933" mass="221349">MSQQDSQRWLPTDRLIYGVLVKSFLPLKRHPELVYESSNYANVYVGAEVYVFEESMDKKWCRAYQCLRPFPEEFISNMNSANDVLPDVKPKVVIFPRKFVHFEAEKAVSTMPFFKAPSADDFEPLISKECESRSFCDSLYVSSTDDISTGKPKKVPRPPFPFFRYQKRPFKDEMGPMLSLISSHVYSMYSIGEFTIYRKMIKLYYDLDTIRFRLSMDLTTETEKINLIREATSLRTKIAKFLSSTYRKNKLIANSTPRNPDPYGFEGIFARDISTGELLSYDIDELRILVSSSMLCGLTNNFPMVAAVEPKGESSSNGIFGTVRSSILVNLKDLAWDPSISNPKYQELSICVYLRTQKDVLTESFTMTKSSNMESALDEIPAMLFKSILETIVQKNKIYLVVVLKESVAIETKNPPLISSYNISTQQPNPHSSFSPFNSLLESKIGHVKKGLAAGVIDISPVFKFYNGPSVANKAHRFNLYLYSSDSSASSQYYNPSKDTDLGWGDLINKIIKDSSEGIFVNPRAVSLSVTVKEVIGKEEAEKLLSTSLVPIRSIPTYFYDTMFSQAEIIYLNLGRVSLCGLATADTNIENVTVQISCRNENVKFCKNKLEEGTGNWKFVSVRPNESIGESIRIEGVENMNEDETLRVLIYLNGFLMAKSNIHIKKKNEIIEYRKGTIFQIMSSNSVPLIHLELEASYFGRKYNINPAIADFLILQTKDVELDPKLKMQFAVTLSNLNSISFNDLLKHFDTILAHYLFLLEFVNEAIDKKGLSSSLPNILFSEFVKFLNLMLTQRENARYWFNRLYKKVLSRELECPNVASILIKHVTIVFDKSHSSWTRTGTAVCRTILYLMVLAIGSSHSDEMPNFNGFFESLHKFLMLSDEAIVVDQILLIESLPFMIETMTNHCDVEDLVRFAIEIFQCCQDKEKVQRIYSKTLSVREEEYLNAKFTCLLKLIKKKILQKYLLAAESLDKLRLRFLSKSLEWVLIPYAPDEEKRFHIESLRLANSILITIIEDYKFDILQRNLIRLLPYLCKSFIHLRRYCKKARLMRPRRVFTMLFPNVVPCKYIPVDSIVNDEVIVEVLLELAIIICEIAKIASCSFASYQSFKEIVSLCDKDTLFQSIFYLQNLTNEHVYTITKTIFLFFKQDWFPGMKWLGVSALLGRTSLVLLNLCKDYIIENNSASLSSQSEKRIDMRLWSEYVKVTLLVSNHKSASLTKLAITPRKAVYLISGDLKKISAYILNDCWDALAFGHYNASYAKKYGLGALSDCQFELFVHNQYLIREIFIFGFHRHIDATRICCKILWGLGLNFWRIFGSLQPAVNSCIPELFSAYQIGKLRLNDYELERFVSCLFFMIHVPESDTFFPACMDFLKDLLGFLHIVNEIYKIPNQEEFDDDRTARHIEMFEYLLEANRPESFHKMIYDLFIHFVQKKDFVQAALSLELLAGTYAWDSNDTLEAISFPPLPEQSSFERKEYLLKESARNFSRGQKPEKALAVYKDLVKAYDEINYDLNGLAFVYDQIAGIYTRLQSIDRLVPTYFKVSFMGFGFPKSLRNKSFIFEGLPFEHITSMHDRLLRSYHGSNIVHSQEEVDMLLMNPPMGKYIHVASVEPCLSISDNYNSSDRKSSINNKVRMYIENRNLRTFSNSRRLPGAKGVTDLWVEEYTYHTTNTFPTLMNRSEVVKVTKKKLSPLENAIRSLQVKIQELYGLENMCHKTLKDHGDVNDLFSELSTNITGTISAPINGGISQYKAFLGNPTSKEFSAEDLARLTLAFDELVAVLGRCLALHAELLPSKELKPSHDLLVRLFEENFAEEIERYGRTNNEAIRGRDQKMAARIILHRNTSKKASLTGRDHQASGSNHSQFVLEHSDSFGPNSLLFGRYLSRTLSHSSTTSSLNKSGIGSTTSSTFLAGSQPNPSTEPQHKHDFSHLE</sequence>
<proteinExistence type="inferred from homology"/>
<dbReference type="Pfam" id="PF20421">
    <property type="entry name" value="DHR-2_Lobe_C"/>
    <property type="match status" value="1"/>
</dbReference>
<dbReference type="PROSITE" id="PS51651">
    <property type="entry name" value="DOCKER"/>
    <property type="match status" value="1"/>
</dbReference>
<dbReference type="GeneID" id="80925969"/>
<dbReference type="GO" id="GO:0005886">
    <property type="term" value="C:plasma membrane"/>
    <property type="evidence" value="ECO:0007669"/>
    <property type="project" value="TreeGrafter"/>
</dbReference>
<reference evidence="4" key="1">
    <citation type="submission" date="2022-10" db="EMBL/GenBank/DDBJ databases">
        <authorList>
            <person name="Byrne P K."/>
        </authorList>
    </citation>
    <scope>NUCLEOTIDE SEQUENCE</scope>
    <source>
        <strain evidence="4">IFO1802</strain>
    </source>
</reference>
<comment type="similarity">
    <text evidence="1">Belongs to the DOCK family.</text>
</comment>
<name>A0AA35J4V8_SACK1</name>
<dbReference type="InterPro" id="IPR026791">
    <property type="entry name" value="DOCK"/>
</dbReference>
<evidence type="ECO:0000313" key="4">
    <source>
        <dbReference type="EMBL" id="CAI4047115.1"/>
    </source>
</evidence>
<gene>
    <name evidence="4" type="primary">SKDI12G4460</name>
    <name evidence="4" type="ORF">SKDI_12G4460</name>
</gene>
<dbReference type="InterPro" id="IPR057500">
    <property type="entry name" value="C2_DCK1_4th"/>
</dbReference>
<dbReference type="GO" id="GO:0031267">
    <property type="term" value="F:small GTPase binding"/>
    <property type="evidence" value="ECO:0007669"/>
    <property type="project" value="TreeGrafter"/>
</dbReference>
<dbReference type="GO" id="GO:0005085">
    <property type="term" value="F:guanyl-nucleotide exchange factor activity"/>
    <property type="evidence" value="ECO:0007669"/>
    <property type="project" value="InterPro"/>
</dbReference>
<evidence type="ECO:0000256" key="1">
    <source>
        <dbReference type="PROSITE-ProRule" id="PRU00984"/>
    </source>
</evidence>
<dbReference type="PANTHER" id="PTHR45653">
    <property type="entry name" value="DEDICATOR OF CYTOKINESIS"/>
    <property type="match status" value="1"/>
</dbReference>
<dbReference type="Gene3D" id="1.20.58.740">
    <property type="match status" value="1"/>
</dbReference>
<dbReference type="GO" id="GO:0005737">
    <property type="term" value="C:cytoplasm"/>
    <property type="evidence" value="ECO:0007669"/>
    <property type="project" value="TreeGrafter"/>
</dbReference>
<dbReference type="InterPro" id="IPR027357">
    <property type="entry name" value="DOCKER_dom"/>
</dbReference>
<dbReference type="Pfam" id="PF25338">
    <property type="entry name" value="C2_DCK_4th"/>
    <property type="match status" value="1"/>
</dbReference>
<dbReference type="RefSeq" id="XP_056083999.1">
    <property type="nucleotide sequence ID" value="XM_056230040.1"/>
</dbReference>
<feature type="compositionally biased region" description="Basic and acidic residues" evidence="2">
    <location>
        <begin position="1923"/>
        <end position="1933"/>
    </location>
</feature>
<feature type="region of interest" description="Disordered" evidence="2">
    <location>
        <begin position="1892"/>
        <end position="1933"/>
    </location>
</feature>